<dbReference type="Proteomes" id="UP001501285">
    <property type="component" value="Unassembled WGS sequence"/>
</dbReference>
<comment type="caution">
    <text evidence="5">The sequence shown here is derived from an EMBL/GenBank/DDBJ whole genome shotgun (WGS) entry which is preliminary data.</text>
</comment>
<dbReference type="Gene3D" id="3.50.50.60">
    <property type="entry name" value="FAD/NAD(P)-binding domain"/>
    <property type="match status" value="1"/>
</dbReference>
<proteinExistence type="predicted"/>
<reference evidence="5 6" key="1">
    <citation type="journal article" date="2019" name="Int. J. Syst. Evol. Microbiol.">
        <title>The Global Catalogue of Microorganisms (GCM) 10K type strain sequencing project: providing services to taxonomists for standard genome sequencing and annotation.</title>
        <authorList>
            <consortium name="The Broad Institute Genomics Platform"/>
            <consortium name="The Broad Institute Genome Sequencing Center for Infectious Disease"/>
            <person name="Wu L."/>
            <person name="Ma J."/>
        </authorList>
    </citation>
    <scope>NUCLEOTIDE SEQUENCE [LARGE SCALE GENOMIC DNA]</scope>
    <source>
        <strain evidence="5 6">JCM 14283</strain>
    </source>
</reference>
<dbReference type="InterPro" id="IPR050641">
    <property type="entry name" value="RIFMO-like"/>
</dbReference>
<evidence type="ECO:0000256" key="2">
    <source>
        <dbReference type="ARBA" id="ARBA00022630"/>
    </source>
</evidence>
<gene>
    <name evidence="5" type="ORF">GCM10009740_01890</name>
</gene>
<sequence>MARRRGDLTVDRVDHAGDATDLLVVGAGPTGLATALQAQAHGARVRVIERRPEAFRPSRAMIMQSRTLEVLRPLGVAEDLLARADRSPRAQLHLGDRTVAAELGDVALRDTAYPHLTLVRQADVEDVLANALAARGVGVERGVELVGASWDDEGARALVRRDGRAVEVDSRFLVGCDGPDSLVRRLAGIGWRGARYAQEVVLADVELDGELSPGVLHVVAGPRGLVFLFALGEGATWRLLGTRAAPHEERGAFGPPGGEVPVAEVQRLLDEAGLGVLVVEQVWSSRVPLQHRLATSFRSGPVFLAGDAAHASSPAGAQGMNTGILDAVNLGWKLAFAASDGRPALLDSYDLERRPAAAQVLALTHLIFFAEASTRRLPAFVRGTVLPIAAPAVPVLLRQRQLMAAVVALLSQRWVRYRTSPLSVVGTATSRGARPGDRLPDQAVTCQDRSQHLHELTAAPGIHVLLERGASEPDLGPAAPRVTVHRIESWPGRGLVAVRPDGHVGFRSGSPDADRLASWLRLVS</sequence>
<keyword evidence="3" id="KW-0274">FAD</keyword>
<keyword evidence="6" id="KW-1185">Reference proteome</keyword>
<dbReference type="PANTHER" id="PTHR43004">
    <property type="entry name" value="TRK SYSTEM POTASSIUM UPTAKE PROTEIN"/>
    <property type="match status" value="1"/>
</dbReference>
<dbReference type="SUPFAM" id="SSF51905">
    <property type="entry name" value="FAD/NAD(P)-binding domain"/>
    <property type="match status" value="1"/>
</dbReference>
<comment type="cofactor">
    <cofactor evidence="1">
        <name>FAD</name>
        <dbReference type="ChEBI" id="CHEBI:57692"/>
    </cofactor>
</comment>
<dbReference type="InterPro" id="IPR002938">
    <property type="entry name" value="FAD-bd"/>
</dbReference>
<evidence type="ECO:0000256" key="1">
    <source>
        <dbReference type="ARBA" id="ARBA00001974"/>
    </source>
</evidence>
<dbReference type="PANTHER" id="PTHR43004:SF19">
    <property type="entry name" value="BINDING MONOOXYGENASE, PUTATIVE (JCVI)-RELATED"/>
    <property type="match status" value="1"/>
</dbReference>
<dbReference type="Pfam" id="PF01494">
    <property type="entry name" value="FAD_binding_3"/>
    <property type="match status" value="1"/>
</dbReference>
<evidence type="ECO:0000259" key="4">
    <source>
        <dbReference type="Pfam" id="PF01494"/>
    </source>
</evidence>
<dbReference type="InterPro" id="IPR036188">
    <property type="entry name" value="FAD/NAD-bd_sf"/>
</dbReference>
<evidence type="ECO:0000313" key="6">
    <source>
        <dbReference type="Proteomes" id="UP001501285"/>
    </source>
</evidence>
<evidence type="ECO:0000313" key="5">
    <source>
        <dbReference type="EMBL" id="GAA2017944.1"/>
    </source>
</evidence>
<feature type="domain" description="FAD-binding" evidence="4">
    <location>
        <begin position="20"/>
        <end position="362"/>
    </location>
</feature>
<dbReference type="Gene3D" id="3.30.70.2450">
    <property type="match status" value="1"/>
</dbReference>
<evidence type="ECO:0000256" key="3">
    <source>
        <dbReference type="ARBA" id="ARBA00022827"/>
    </source>
</evidence>
<dbReference type="Pfam" id="PF21274">
    <property type="entry name" value="Rng_hyd_C"/>
    <property type="match status" value="1"/>
</dbReference>
<keyword evidence="2" id="KW-0285">Flavoprotein</keyword>
<dbReference type="PRINTS" id="PR00420">
    <property type="entry name" value="RNGMNOXGNASE"/>
</dbReference>
<accession>A0ABN2TSA2</accession>
<protein>
    <submittedName>
        <fullName evidence="5">FAD-dependent oxidoreductase</fullName>
    </submittedName>
</protein>
<name>A0ABN2TSA2_9MICO</name>
<dbReference type="EMBL" id="BAAANB010000001">
    <property type="protein sequence ID" value="GAA2017944.1"/>
    <property type="molecule type" value="Genomic_DNA"/>
</dbReference>
<dbReference type="RefSeq" id="WP_343986133.1">
    <property type="nucleotide sequence ID" value="NZ_BAAANB010000001.1"/>
</dbReference>
<organism evidence="5 6">
    <name type="scientific">Terrabacter terrae</name>
    <dbReference type="NCBI Taxonomy" id="318434"/>
    <lineage>
        <taxon>Bacteria</taxon>
        <taxon>Bacillati</taxon>
        <taxon>Actinomycetota</taxon>
        <taxon>Actinomycetes</taxon>
        <taxon>Micrococcales</taxon>
        <taxon>Intrasporangiaceae</taxon>
        <taxon>Terrabacter</taxon>
    </lineage>
</organism>
<dbReference type="Gene3D" id="3.40.30.120">
    <property type="match status" value="1"/>
</dbReference>